<keyword evidence="4 6" id="KW-0648">Protein biosynthesis</keyword>
<evidence type="ECO:0000256" key="8">
    <source>
        <dbReference type="RuleBase" id="RU000643"/>
    </source>
</evidence>
<dbReference type="FunFam" id="1.10.8.10:FF:000001">
    <property type="entry name" value="Elongation factor Ts"/>
    <property type="match status" value="1"/>
</dbReference>
<dbReference type="GO" id="GO:0005737">
    <property type="term" value="C:cytoplasm"/>
    <property type="evidence" value="ECO:0007669"/>
    <property type="project" value="UniProtKB-SubCell"/>
</dbReference>
<dbReference type="InterPro" id="IPR014039">
    <property type="entry name" value="Transl_elong_EFTs/EF1B_dimer"/>
</dbReference>
<evidence type="ECO:0000256" key="1">
    <source>
        <dbReference type="ARBA" id="ARBA00005532"/>
    </source>
</evidence>
<organism evidence="10 11">
    <name type="scientific">Mastigocoleus testarum BC008</name>
    <dbReference type="NCBI Taxonomy" id="371196"/>
    <lineage>
        <taxon>Bacteria</taxon>
        <taxon>Bacillati</taxon>
        <taxon>Cyanobacteriota</taxon>
        <taxon>Cyanophyceae</taxon>
        <taxon>Nostocales</taxon>
        <taxon>Hapalosiphonaceae</taxon>
        <taxon>Mastigocoleus</taxon>
    </lineage>
</organism>
<dbReference type="Proteomes" id="UP000053372">
    <property type="component" value="Unassembled WGS sequence"/>
</dbReference>
<dbReference type="InterPro" id="IPR036402">
    <property type="entry name" value="EF-Ts_dimer_sf"/>
</dbReference>
<dbReference type="CDD" id="cd14275">
    <property type="entry name" value="UBA_EF-Ts"/>
    <property type="match status" value="1"/>
</dbReference>
<evidence type="ECO:0000256" key="2">
    <source>
        <dbReference type="ARBA" id="ARBA00016956"/>
    </source>
</evidence>
<dbReference type="PANTHER" id="PTHR11741:SF10">
    <property type="entry name" value="POLYPROTEIN OF EF-TS, CHLOROPLASTIC"/>
    <property type="match status" value="1"/>
</dbReference>
<feature type="region of interest" description="Involved in Mg(2+) ion dislocation from EF-Tu" evidence="6">
    <location>
        <begin position="82"/>
        <end position="85"/>
    </location>
</feature>
<dbReference type="PANTHER" id="PTHR11741">
    <property type="entry name" value="ELONGATION FACTOR TS"/>
    <property type="match status" value="1"/>
</dbReference>
<dbReference type="FunFam" id="1.10.286.20:FF:000001">
    <property type="entry name" value="Elongation factor Ts"/>
    <property type="match status" value="1"/>
</dbReference>
<comment type="function">
    <text evidence="5 6 7">Associates with the EF-Tu.GDP complex and induces the exchange of GDP to GTP. It remains bound to the aminoacyl-tRNA.EF-Tu.GTP complex up to the GTP hydrolysis stage on the ribosome.</text>
</comment>
<evidence type="ECO:0000256" key="6">
    <source>
        <dbReference type="HAMAP-Rule" id="MF_00050"/>
    </source>
</evidence>
<proteinExistence type="inferred from homology"/>
<comment type="caution">
    <text evidence="10">The sequence shown here is derived from an EMBL/GenBank/DDBJ whole genome shotgun (WGS) entry which is preliminary data.</text>
</comment>
<name>A0A0V7ZXH9_9CYAN</name>
<dbReference type="Pfam" id="PF00889">
    <property type="entry name" value="EF_TS"/>
    <property type="match status" value="1"/>
</dbReference>
<keyword evidence="6" id="KW-0963">Cytoplasm</keyword>
<evidence type="ECO:0000256" key="4">
    <source>
        <dbReference type="ARBA" id="ARBA00022917"/>
    </source>
</evidence>
<accession>A0A0V7ZXH9</accession>
<evidence type="ECO:0000313" key="11">
    <source>
        <dbReference type="Proteomes" id="UP000053372"/>
    </source>
</evidence>
<protein>
    <recommendedName>
        <fullName evidence="2 6">Elongation factor Ts</fullName>
        <shortName evidence="6">EF-Ts</shortName>
    </recommendedName>
</protein>
<gene>
    <name evidence="6" type="primary">tsf</name>
    <name evidence="10" type="ORF">BC008_34930</name>
</gene>
<sequence>MAEISAKQVQELRRKTGAGMMDCKKALKQNDGDIEKSIEWLRQKGIASAGKKSDRVAAEGLVDTYIEPSGRVGNLLEVNCQTDFVARNEAFKSLVQSLAKQASKSDSVDSLLSSAYVEDESIKVEEYIKQMIAQLGENMRVRRFVSFSLEEGKQGIVDSYIHTGGRVGVLVELACDSDSAATNEDFKTLARNIAMQIAACPNVEYVSTDQIPTDIVQKEKEIEMGRDDLAKKPDNIKEKIVQGRIDKRLKEMTLVDQPFIRDQSIAVEDLIKQTSKALGTKIQINRFVRYILGEGIEKQEDNFADEVAALGGK</sequence>
<comment type="similarity">
    <text evidence="1 6 7">Belongs to the EF-Ts family.</text>
</comment>
<dbReference type="HAMAP" id="MF_00050">
    <property type="entry name" value="EF_Ts"/>
    <property type="match status" value="1"/>
</dbReference>
<keyword evidence="3 6" id="KW-0251">Elongation factor</keyword>
<dbReference type="GO" id="GO:0003746">
    <property type="term" value="F:translation elongation factor activity"/>
    <property type="evidence" value="ECO:0007669"/>
    <property type="project" value="UniProtKB-UniRule"/>
</dbReference>
<keyword evidence="11" id="KW-1185">Reference proteome</keyword>
<evidence type="ECO:0000256" key="3">
    <source>
        <dbReference type="ARBA" id="ARBA00022768"/>
    </source>
</evidence>
<evidence type="ECO:0000313" key="10">
    <source>
        <dbReference type="EMBL" id="KST69111.1"/>
    </source>
</evidence>
<evidence type="ECO:0000259" key="9">
    <source>
        <dbReference type="Pfam" id="PF00889"/>
    </source>
</evidence>
<dbReference type="PROSITE" id="PS01126">
    <property type="entry name" value="EF_TS_1"/>
    <property type="match status" value="1"/>
</dbReference>
<dbReference type="AlphaFoldDB" id="A0A0V7ZXH9"/>
<dbReference type="NCBIfam" id="TIGR00116">
    <property type="entry name" value="tsf"/>
    <property type="match status" value="1"/>
</dbReference>
<dbReference type="InterPro" id="IPR009060">
    <property type="entry name" value="UBA-like_sf"/>
</dbReference>
<dbReference type="Gene3D" id="3.30.479.20">
    <property type="entry name" value="Elongation factor Ts, dimerisation domain"/>
    <property type="match status" value="2"/>
</dbReference>
<dbReference type="PROSITE" id="PS01127">
    <property type="entry name" value="EF_TS_2"/>
    <property type="match status" value="1"/>
</dbReference>
<feature type="domain" description="Translation elongation factor EFTs/EF1B dimerisation" evidence="9">
    <location>
        <begin position="74"/>
        <end position="294"/>
    </location>
</feature>
<dbReference type="Gene3D" id="1.10.8.10">
    <property type="entry name" value="DNA helicase RuvA subunit, C-terminal domain"/>
    <property type="match status" value="1"/>
</dbReference>
<dbReference type="RefSeq" id="WP_027843845.1">
    <property type="nucleotide sequence ID" value="NZ_LMTZ01000035.1"/>
</dbReference>
<dbReference type="SUPFAM" id="SSF46934">
    <property type="entry name" value="UBA-like"/>
    <property type="match status" value="1"/>
</dbReference>
<reference evidence="10 11" key="1">
    <citation type="journal article" date="2015" name="Genome Announc.">
        <title>Draft Genome of the Euendolithic (true boring) Cyanobacterium Mastigocoleus testarum strain BC008.</title>
        <authorList>
            <person name="Guida B.S."/>
            <person name="Garcia-Pichel F."/>
        </authorList>
    </citation>
    <scope>NUCLEOTIDE SEQUENCE [LARGE SCALE GENOMIC DNA]</scope>
    <source>
        <strain evidence="10 11">BC008</strain>
    </source>
</reference>
<dbReference type="SUPFAM" id="SSF54713">
    <property type="entry name" value="Elongation factor Ts (EF-Ts), dimerisation domain"/>
    <property type="match status" value="2"/>
</dbReference>
<evidence type="ECO:0000256" key="5">
    <source>
        <dbReference type="ARBA" id="ARBA00025453"/>
    </source>
</evidence>
<comment type="subcellular location">
    <subcellularLocation>
        <location evidence="6 8">Cytoplasm</location>
    </subcellularLocation>
</comment>
<dbReference type="Pfam" id="PF25025">
    <property type="entry name" value="EF-Ts_N"/>
    <property type="match status" value="1"/>
</dbReference>
<dbReference type="Gene3D" id="1.10.286.20">
    <property type="match status" value="1"/>
</dbReference>
<dbReference type="EMBL" id="LMTZ01000035">
    <property type="protein sequence ID" value="KST69111.1"/>
    <property type="molecule type" value="Genomic_DNA"/>
</dbReference>
<dbReference type="InterPro" id="IPR018101">
    <property type="entry name" value="Transl_elong_Ts_CS"/>
</dbReference>
<evidence type="ECO:0000256" key="7">
    <source>
        <dbReference type="RuleBase" id="RU000642"/>
    </source>
</evidence>
<dbReference type="OrthoDB" id="9808348at2"/>
<dbReference type="InterPro" id="IPR001816">
    <property type="entry name" value="Transl_elong_EFTs/EF1B"/>
</dbReference>